<dbReference type="PANTHER" id="PTHR35011:SF2">
    <property type="entry name" value="2,3-DIKETO-L-GULONATE TRAP TRANSPORTER SMALL PERMEASE PROTEIN YIAM"/>
    <property type="match status" value="1"/>
</dbReference>
<keyword evidence="5 9" id="KW-0812">Transmembrane</keyword>
<evidence type="ECO:0000313" key="12">
    <source>
        <dbReference type="Proteomes" id="UP001139319"/>
    </source>
</evidence>
<feature type="transmembrane region" description="Helical" evidence="9">
    <location>
        <begin position="87"/>
        <end position="109"/>
    </location>
</feature>
<keyword evidence="3" id="KW-1003">Cell membrane</keyword>
<evidence type="ECO:0000313" key="11">
    <source>
        <dbReference type="EMBL" id="MCP8898271.1"/>
    </source>
</evidence>
<protein>
    <recommendedName>
        <fullName evidence="9">TRAP transporter small permease protein</fullName>
    </recommendedName>
</protein>
<evidence type="ECO:0000256" key="2">
    <source>
        <dbReference type="ARBA" id="ARBA00022448"/>
    </source>
</evidence>
<dbReference type="PANTHER" id="PTHR35011">
    <property type="entry name" value="2,3-DIKETO-L-GULONATE TRAP TRANSPORTER SMALL PERMEASE PROTEIN YIAM"/>
    <property type="match status" value="1"/>
</dbReference>
<evidence type="ECO:0000256" key="8">
    <source>
        <dbReference type="ARBA" id="ARBA00038436"/>
    </source>
</evidence>
<evidence type="ECO:0000256" key="3">
    <source>
        <dbReference type="ARBA" id="ARBA00022475"/>
    </source>
</evidence>
<comment type="subcellular location">
    <subcellularLocation>
        <location evidence="1 9">Cell inner membrane</location>
        <topology evidence="1 9">Multi-pass membrane protein</topology>
    </subcellularLocation>
</comment>
<organism evidence="11 12">
    <name type="scientific">Gilvimarinus xylanilyticus</name>
    <dbReference type="NCBI Taxonomy" id="2944139"/>
    <lineage>
        <taxon>Bacteria</taxon>
        <taxon>Pseudomonadati</taxon>
        <taxon>Pseudomonadota</taxon>
        <taxon>Gammaproteobacteria</taxon>
        <taxon>Cellvibrionales</taxon>
        <taxon>Cellvibrionaceae</taxon>
        <taxon>Gilvimarinus</taxon>
    </lineage>
</organism>
<evidence type="ECO:0000256" key="7">
    <source>
        <dbReference type="ARBA" id="ARBA00023136"/>
    </source>
</evidence>
<keyword evidence="2 9" id="KW-0813">Transport</keyword>
<dbReference type="Pfam" id="PF04290">
    <property type="entry name" value="DctQ"/>
    <property type="match status" value="1"/>
</dbReference>
<evidence type="ECO:0000256" key="4">
    <source>
        <dbReference type="ARBA" id="ARBA00022519"/>
    </source>
</evidence>
<name>A0A9X2KRX3_9GAMM</name>
<feature type="transmembrane region" description="Helical" evidence="9">
    <location>
        <begin position="12"/>
        <end position="33"/>
    </location>
</feature>
<evidence type="ECO:0000256" key="6">
    <source>
        <dbReference type="ARBA" id="ARBA00022989"/>
    </source>
</evidence>
<dbReference type="Proteomes" id="UP001139319">
    <property type="component" value="Unassembled WGS sequence"/>
</dbReference>
<feature type="transmembrane region" description="Helical" evidence="9">
    <location>
        <begin position="48"/>
        <end position="66"/>
    </location>
</feature>
<evidence type="ECO:0000256" key="9">
    <source>
        <dbReference type="RuleBase" id="RU369079"/>
    </source>
</evidence>
<evidence type="ECO:0000259" key="10">
    <source>
        <dbReference type="Pfam" id="PF04290"/>
    </source>
</evidence>
<reference evidence="11" key="1">
    <citation type="submission" date="2022-05" db="EMBL/GenBank/DDBJ databases">
        <authorList>
            <person name="Sun H.-N."/>
        </authorList>
    </citation>
    <scope>NUCLEOTIDE SEQUENCE</scope>
    <source>
        <strain evidence="11">HB14</strain>
    </source>
</reference>
<proteinExistence type="inferred from homology"/>
<keyword evidence="7 9" id="KW-0472">Membrane</keyword>
<keyword evidence="6 9" id="KW-1133">Transmembrane helix</keyword>
<dbReference type="RefSeq" id="WP_253966555.1">
    <property type="nucleotide sequence ID" value="NZ_JAMFTH010000001.1"/>
</dbReference>
<comment type="function">
    <text evidence="9">Part of the tripartite ATP-independent periplasmic (TRAP) transport system.</text>
</comment>
<comment type="similarity">
    <text evidence="8 9">Belongs to the TRAP transporter small permease family.</text>
</comment>
<keyword evidence="12" id="KW-1185">Reference proteome</keyword>
<keyword evidence="4 9" id="KW-0997">Cell inner membrane</keyword>
<feature type="domain" description="Tripartite ATP-independent periplasmic transporters DctQ component" evidence="10">
    <location>
        <begin position="24"/>
        <end position="154"/>
    </location>
</feature>
<dbReference type="GO" id="GO:0015740">
    <property type="term" value="P:C4-dicarboxylate transport"/>
    <property type="evidence" value="ECO:0007669"/>
    <property type="project" value="TreeGrafter"/>
</dbReference>
<dbReference type="AlphaFoldDB" id="A0A9X2KRX3"/>
<sequence length="166" mass="18686">MINRVRKTLDRIIVSVCSIWLLAMVAMTCWQIISRYLLGVPSTYSEEFLRFSLVWVSMLTIAYVVGLRKHVRFTLFSDKASEKAQRYWQIFIELAFLAFAVFILVQGGYHASSITMNQISPSLGLPMGYVYLALPIAGAVLALYSLLNCIQLFTGEMAPDEEASNA</sequence>
<dbReference type="GO" id="GO:0022857">
    <property type="term" value="F:transmembrane transporter activity"/>
    <property type="evidence" value="ECO:0007669"/>
    <property type="project" value="UniProtKB-UniRule"/>
</dbReference>
<accession>A0A9X2KRX3</accession>
<dbReference type="InterPro" id="IPR055348">
    <property type="entry name" value="DctQ"/>
</dbReference>
<reference evidence="11" key="2">
    <citation type="submission" date="2023-01" db="EMBL/GenBank/DDBJ databases">
        <title>Gilvimarinus xylanilyticus HB14 isolated from Caulerpa lentillifera aquaculture base in Hainan, China.</title>
        <authorList>
            <person name="Zhang Y.-J."/>
        </authorList>
    </citation>
    <scope>NUCLEOTIDE SEQUENCE</scope>
    <source>
        <strain evidence="11">HB14</strain>
    </source>
</reference>
<evidence type="ECO:0000256" key="1">
    <source>
        <dbReference type="ARBA" id="ARBA00004429"/>
    </source>
</evidence>
<dbReference type="GO" id="GO:0005886">
    <property type="term" value="C:plasma membrane"/>
    <property type="evidence" value="ECO:0007669"/>
    <property type="project" value="UniProtKB-SubCell"/>
</dbReference>
<feature type="transmembrane region" description="Helical" evidence="9">
    <location>
        <begin position="129"/>
        <end position="147"/>
    </location>
</feature>
<evidence type="ECO:0000256" key="5">
    <source>
        <dbReference type="ARBA" id="ARBA00022692"/>
    </source>
</evidence>
<comment type="caution">
    <text evidence="11">The sequence shown here is derived from an EMBL/GenBank/DDBJ whole genome shotgun (WGS) entry which is preliminary data.</text>
</comment>
<comment type="subunit">
    <text evidence="9">The complex comprises the extracytoplasmic solute receptor protein and the two transmembrane proteins.</text>
</comment>
<dbReference type="InterPro" id="IPR007387">
    <property type="entry name" value="TRAP_DctQ"/>
</dbReference>
<dbReference type="EMBL" id="JAMFTH010000001">
    <property type="protein sequence ID" value="MCP8898271.1"/>
    <property type="molecule type" value="Genomic_DNA"/>
</dbReference>
<gene>
    <name evidence="11" type="ORF">M6D89_03030</name>
</gene>